<name>A0A243Q7Z4_9ACTN</name>
<evidence type="ECO:0008006" key="4">
    <source>
        <dbReference type="Google" id="ProtNLM"/>
    </source>
</evidence>
<feature type="transmembrane region" description="Helical" evidence="1">
    <location>
        <begin position="195"/>
        <end position="216"/>
    </location>
</feature>
<dbReference type="InterPro" id="IPR009339">
    <property type="entry name" value="DUF998"/>
</dbReference>
<dbReference type="Pfam" id="PF06197">
    <property type="entry name" value="DUF998"/>
    <property type="match status" value="1"/>
</dbReference>
<dbReference type="AlphaFoldDB" id="A0A243Q7Z4"/>
<evidence type="ECO:0000313" key="3">
    <source>
        <dbReference type="Proteomes" id="UP000194632"/>
    </source>
</evidence>
<comment type="caution">
    <text evidence="2">The sequence shown here is derived from an EMBL/GenBank/DDBJ whole genome shotgun (WGS) entry which is preliminary data.</text>
</comment>
<evidence type="ECO:0000313" key="2">
    <source>
        <dbReference type="EMBL" id="OUC77595.1"/>
    </source>
</evidence>
<dbReference type="STRING" id="417102.CA982_16435"/>
<protein>
    <recommendedName>
        <fullName evidence="4">DUF998 domain-containing protein</fullName>
    </recommendedName>
</protein>
<feature type="transmembrane region" description="Helical" evidence="1">
    <location>
        <begin position="170"/>
        <end position="189"/>
    </location>
</feature>
<keyword evidence="1" id="KW-0812">Transmembrane</keyword>
<dbReference type="RefSeq" id="WP_086536349.1">
    <property type="nucleotide sequence ID" value="NZ_NGFO01000019.1"/>
</dbReference>
<accession>A0A243Q7Z4</accession>
<gene>
    <name evidence="2" type="ORF">CA982_16435</name>
</gene>
<organism evidence="2 3">
    <name type="scientific">Gordonia lacunae</name>
    <dbReference type="NCBI Taxonomy" id="417102"/>
    <lineage>
        <taxon>Bacteria</taxon>
        <taxon>Bacillati</taxon>
        <taxon>Actinomycetota</taxon>
        <taxon>Actinomycetes</taxon>
        <taxon>Mycobacteriales</taxon>
        <taxon>Gordoniaceae</taxon>
        <taxon>Gordonia</taxon>
    </lineage>
</organism>
<feature type="transmembrane region" description="Helical" evidence="1">
    <location>
        <begin position="99"/>
        <end position="118"/>
    </location>
</feature>
<sequence>MFTHHTMQAAPTLNAATFRSRTRRLLIVAALAGPFFYVSSLVQALAREGFDIRAHPLSQLATGEAGWVQQVTFVVAGCGAAALAVAHHRIITEGARWRLAPVFIGTFGAAFAIAGLFPMDPQNGFPAGAPAGAVAMSWHSIVHSSAAAVSFLALAGACITLLIRAVRRKRVWASIGNGAVALILLLPVSPTDGSIQIAVTGLIAFSWVTVTALRLGRGLATTSTLKAELEIRED</sequence>
<dbReference type="EMBL" id="NGFO01000019">
    <property type="protein sequence ID" value="OUC77595.1"/>
    <property type="molecule type" value="Genomic_DNA"/>
</dbReference>
<feature type="transmembrane region" description="Helical" evidence="1">
    <location>
        <begin position="68"/>
        <end position="87"/>
    </location>
</feature>
<dbReference type="OrthoDB" id="8159487at2"/>
<proteinExistence type="predicted"/>
<reference evidence="2 3" key="1">
    <citation type="submission" date="2017-05" db="EMBL/GenBank/DDBJ databases">
        <title>Biotechnological potential of actinobacteria isolated from South African environments.</title>
        <authorList>
            <person name="Le Roes-Hill M."/>
            <person name="Prins A."/>
            <person name="Durrell K.A."/>
        </authorList>
    </citation>
    <scope>NUCLEOTIDE SEQUENCE [LARGE SCALE GENOMIC DNA]</scope>
    <source>
        <strain evidence="2">BS2</strain>
    </source>
</reference>
<dbReference type="Proteomes" id="UP000194632">
    <property type="component" value="Unassembled WGS sequence"/>
</dbReference>
<evidence type="ECO:0000256" key="1">
    <source>
        <dbReference type="SAM" id="Phobius"/>
    </source>
</evidence>
<keyword evidence="1" id="KW-1133">Transmembrane helix</keyword>
<feature type="transmembrane region" description="Helical" evidence="1">
    <location>
        <begin position="138"/>
        <end position="163"/>
    </location>
</feature>
<keyword evidence="3" id="KW-1185">Reference proteome</keyword>
<keyword evidence="1" id="KW-0472">Membrane</keyword>